<sequence>MVSVFLSYHAGDDTGVGRLLDDMLTARFGLERVVRDEQSATLSTTELRRRLAASAALVAVLDPAAPKVLRQTFAIALTTSVPVVAVLVDDAHLAPNVSAQPTLSTLTVRRSEVRTATARRTIRRLCDQLAKSQGSEDPTVGPTIPLILRTEPVRQVTSPASRHPSVTIVYSTHQGGLEVTDAGRHHSGLAARYETRYEVDTSVHQRVFGLRLPATGGAGHVESSIAVDFWVTDAVQVVQGAVTDAAVLVREILLGVCRPIASRYTVDEVSPAETALNRQLASDTFTLDGVTVRVRHVLLFVHDRAGVGERAEQRRRERLRRTGVLWDDADTPDPLVHYLSSRRVARGVPLSDEYAGGWAGTPPPITRAEASPPPITAPQTSPPPSVTPAPARLLVARAPTRVPAGQDLSVEVRLVTEGRPVHPGGMVAPMPRLLVANGGTPVTVTVHAPAGLHADGPLQQTVLVLPDDDPDPIRFGFGARTTGLHRIDVTAWAGGTFLGEVSVEVSVADGGSFRDGQPKTLPIGAPQARPGEVTMEVRFDGSRYTFQLRSDAALFAPVVESVTNTPNAAVENTIRELQQLAGGGSRYSPAMTREVIRSAGIQLWSELVPADVRDQFWEVGADMSAFTIATDHDVVPWELLYPLSAQRDEGFLVEQVPVVRRTYGQHRNAKIGLRNPRFVVPPKAPTGAYEEVTTIRAILGAADSEPITRADELLALINSGELGATHFACHNTFSSDGSFIDLDGGRFKPALLAEASVRKVLTETGPLVFINACRSAGVAPTYTRMLGWAQQFMSSGAGAFVGTLWAVRSDSSARFATEFYESLAGGATLGAAALAARVGQQDDPLDPTWLAYTVYGDPFATAAV</sequence>
<keyword evidence="3" id="KW-1185">Reference proteome</keyword>
<name>A0A561W3D9_9ACTN</name>
<dbReference type="Proteomes" id="UP000317685">
    <property type="component" value="Unassembled WGS sequence"/>
</dbReference>
<evidence type="ECO:0000259" key="1">
    <source>
        <dbReference type="Pfam" id="PF12770"/>
    </source>
</evidence>
<evidence type="ECO:0000313" key="3">
    <source>
        <dbReference type="Proteomes" id="UP000317685"/>
    </source>
</evidence>
<accession>A0A561W3D9</accession>
<evidence type="ECO:0000313" key="2">
    <source>
        <dbReference type="EMBL" id="TWG18382.1"/>
    </source>
</evidence>
<proteinExistence type="predicted"/>
<comment type="caution">
    <text evidence="2">The sequence shown here is derived from an EMBL/GenBank/DDBJ whole genome shotgun (WGS) entry which is preliminary data.</text>
</comment>
<feature type="domain" description="CHAT" evidence="1">
    <location>
        <begin position="634"/>
        <end position="844"/>
    </location>
</feature>
<dbReference type="InterPro" id="IPR024983">
    <property type="entry name" value="CHAT_dom"/>
</dbReference>
<dbReference type="EMBL" id="VIWZ01000001">
    <property type="protein sequence ID" value="TWG18382.1"/>
    <property type="molecule type" value="Genomic_DNA"/>
</dbReference>
<organism evidence="2 3">
    <name type="scientific">Micromonospora taraxaci</name>
    <dbReference type="NCBI Taxonomy" id="1316803"/>
    <lineage>
        <taxon>Bacteria</taxon>
        <taxon>Bacillati</taxon>
        <taxon>Actinomycetota</taxon>
        <taxon>Actinomycetes</taxon>
        <taxon>Micromonosporales</taxon>
        <taxon>Micromonosporaceae</taxon>
        <taxon>Micromonospora</taxon>
    </lineage>
</organism>
<dbReference type="Pfam" id="PF12770">
    <property type="entry name" value="CHAT"/>
    <property type="match status" value="1"/>
</dbReference>
<dbReference type="GeneID" id="300129261"/>
<gene>
    <name evidence="2" type="ORF">FHU34_113728</name>
</gene>
<reference evidence="2 3" key="1">
    <citation type="submission" date="2019-06" db="EMBL/GenBank/DDBJ databases">
        <title>Sequencing the genomes of 1000 actinobacteria strains.</title>
        <authorList>
            <person name="Klenk H.-P."/>
        </authorList>
    </citation>
    <scope>NUCLEOTIDE SEQUENCE [LARGE SCALE GENOMIC DNA]</scope>
    <source>
        <strain evidence="2 3">DSM 45885</strain>
    </source>
</reference>
<protein>
    <submittedName>
        <fullName evidence="2">CHAT domain-containing protein</fullName>
    </submittedName>
</protein>
<dbReference type="RefSeq" id="WP_145782161.1">
    <property type="nucleotide sequence ID" value="NZ_VIWZ01000001.1"/>
</dbReference>
<dbReference type="AlphaFoldDB" id="A0A561W3D9"/>
<dbReference type="OrthoDB" id="163530at2"/>